<dbReference type="SUPFAM" id="SSF56300">
    <property type="entry name" value="Metallo-dependent phosphatases"/>
    <property type="match status" value="1"/>
</dbReference>
<accession>A0A9X3X0S4</accession>
<dbReference type="InterPro" id="IPR004843">
    <property type="entry name" value="Calcineurin-like_PHP"/>
</dbReference>
<keyword evidence="3" id="KW-1185">Reference proteome</keyword>
<dbReference type="Pfam" id="PF00149">
    <property type="entry name" value="Metallophos"/>
    <property type="match status" value="1"/>
</dbReference>
<dbReference type="InterPro" id="IPR029052">
    <property type="entry name" value="Metallo-depent_PP-like"/>
</dbReference>
<organism evidence="2 3">
    <name type="scientific">Polyangium jinanense</name>
    <dbReference type="NCBI Taxonomy" id="2829994"/>
    <lineage>
        <taxon>Bacteria</taxon>
        <taxon>Pseudomonadati</taxon>
        <taxon>Myxococcota</taxon>
        <taxon>Polyangia</taxon>
        <taxon>Polyangiales</taxon>
        <taxon>Polyangiaceae</taxon>
        <taxon>Polyangium</taxon>
    </lineage>
</organism>
<dbReference type="GO" id="GO:0016787">
    <property type="term" value="F:hydrolase activity"/>
    <property type="evidence" value="ECO:0007669"/>
    <property type="project" value="InterPro"/>
</dbReference>
<proteinExistence type="predicted"/>
<protein>
    <submittedName>
        <fullName evidence="2">Metallophosphoesterase</fullName>
    </submittedName>
</protein>
<sequence>MSICLTKMEVEHLNIAILGDTHGHLTLAYRVLKRWQEEEGQEVDLILQVGDFGAFPPPYRLDKATKRFAESDPDELGFTAYFHGEPEAEEMLGPGAAEHRKIDADMIFIRGNHEDFSYLCELGGTDHGPVPVDAFEKIHYLKSGVPFTYEKDGHSLRIAGLGGIADETGNPVKNDGGECYTRQDIKRLFALTERLDVFLSHEPPLDAAARIHPKYAGAGSPAVRDFIVNFQPAYHFCGHYHEEGREISFSTATRSYHMNAVSFWRPHRLNPGCIGILQWQGSRALGMSFLDAPWLKEYTKSTYRYL</sequence>
<dbReference type="Gene3D" id="3.60.21.10">
    <property type="match status" value="1"/>
</dbReference>
<feature type="domain" description="Calcineurin-like phosphoesterase" evidence="1">
    <location>
        <begin position="14"/>
        <end position="242"/>
    </location>
</feature>
<name>A0A9X3X0S4_9BACT</name>
<dbReference type="AlphaFoldDB" id="A0A9X3X0S4"/>
<reference evidence="2 3" key="1">
    <citation type="submission" date="2021-04" db="EMBL/GenBank/DDBJ databases">
        <title>Genome analysis of Polyangium sp.</title>
        <authorList>
            <person name="Li Y."/>
            <person name="Wang J."/>
        </authorList>
    </citation>
    <scope>NUCLEOTIDE SEQUENCE [LARGE SCALE GENOMIC DNA]</scope>
    <source>
        <strain evidence="2 3">SDU14</strain>
    </source>
</reference>
<evidence type="ECO:0000313" key="2">
    <source>
        <dbReference type="EMBL" id="MDC3981572.1"/>
    </source>
</evidence>
<dbReference type="Proteomes" id="UP001151081">
    <property type="component" value="Unassembled WGS sequence"/>
</dbReference>
<evidence type="ECO:0000313" key="3">
    <source>
        <dbReference type="Proteomes" id="UP001151081"/>
    </source>
</evidence>
<dbReference type="EMBL" id="JAGTJJ010000005">
    <property type="protein sequence ID" value="MDC3981572.1"/>
    <property type="molecule type" value="Genomic_DNA"/>
</dbReference>
<gene>
    <name evidence="2" type="ORF">KEG57_13750</name>
</gene>
<comment type="caution">
    <text evidence="2">The sequence shown here is derived from an EMBL/GenBank/DDBJ whole genome shotgun (WGS) entry which is preliminary data.</text>
</comment>
<dbReference type="RefSeq" id="WP_272420241.1">
    <property type="nucleotide sequence ID" value="NZ_JAGTJJ010000005.1"/>
</dbReference>
<evidence type="ECO:0000259" key="1">
    <source>
        <dbReference type="Pfam" id="PF00149"/>
    </source>
</evidence>